<dbReference type="RefSeq" id="XP_007732918.1">
    <property type="nucleotide sequence ID" value="XM_007734728.1"/>
</dbReference>
<protein>
    <recommendedName>
        <fullName evidence="3">Isochorismatase-like domain-containing protein</fullName>
    </recommendedName>
</protein>
<dbReference type="OrthoDB" id="1739143at2759"/>
<reference evidence="4 5" key="1">
    <citation type="submission" date="2013-03" db="EMBL/GenBank/DDBJ databases">
        <title>The Genome Sequence of Capronia epimyces CBS 606.96.</title>
        <authorList>
            <consortium name="The Broad Institute Genomics Platform"/>
            <person name="Cuomo C."/>
            <person name="de Hoog S."/>
            <person name="Gorbushina A."/>
            <person name="Walker B."/>
            <person name="Young S.K."/>
            <person name="Zeng Q."/>
            <person name="Gargeya S."/>
            <person name="Fitzgerald M."/>
            <person name="Haas B."/>
            <person name="Abouelleil A."/>
            <person name="Allen A.W."/>
            <person name="Alvarado L."/>
            <person name="Arachchi H.M."/>
            <person name="Berlin A.M."/>
            <person name="Chapman S.B."/>
            <person name="Gainer-Dewar J."/>
            <person name="Goldberg J."/>
            <person name="Griggs A."/>
            <person name="Gujja S."/>
            <person name="Hansen M."/>
            <person name="Howarth C."/>
            <person name="Imamovic A."/>
            <person name="Ireland A."/>
            <person name="Larimer J."/>
            <person name="McCowan C."/>
            <person name="Murphy C."/>
            <person name="Pearson M."/>
            <person name="Poon T.W."/>
            <person name="Priest M."/>
            <person name="Roberts A."/>
            <person name="Saif S."/>
            <person name="Shea T."/>
            <person name="Sisk P."/>
            <person name="Sykes S."/>
            <person name="Wortman J."/>
            <person name="Nusbaum C."/>
            <person name="Birren B."/>
        </authorList>
    </citation>
    <scope>NUCLEOTIDE SEQUENCE [LARGE SCALE GENOMIC DNA]</scope>
    <source>
        <strain evidence="4 5">CBS 606.96</strain>
    </source>
</reference>
<evidence type="ECO:0000259" key="3">
    <source>
        <dbReference type="Pfam" id="PF00857"/>
    </source>
</evidence>
<dbReference type="InterPro" id="IPR050272">
    <property type="entry name" value="Isochorismatase-like_hydrls"/>
</dbReference>
<evidence type="ECO:0000313" key="5">
    <source>
        <dbReference type="Proteomes" id="UP000019478"/>
    </source>
</evidence>
<accession>W9YZB9</accession>
<dbReference type="SUPFAM" id="SSF52499">
    <property type="entry name" value="Isochorismatase-like hydrolases"/>
    <property type="match status" value="1"/>
</dbReference>
<keyword evidence="2" id="KW-0378">Hydrolase</keyword>
<proteinExistence type="inferred from homology"/>
<dbReference type="GO" id="GO:0016787">
    <property type="term" value="F:hydrolase activity"/>
    <property type="evidence" value="ECO:0007669"/>
    <property type="project" value="UniProtKB-KW"/>
</dbReference>
<dbReference type="EMBL" id="AMGY01000003">
    <property type="protein sequence ID" value="EXJ87639.1"/>
    <property type="molecule type" value="Genomic_DNA"/>
</dbReference>
<name>W9YZB9_9EURO</name>
<gene>
    <name evidence="4" type="ORF">A1O3_04600</name>
</gene>
<comment type="similarity">
    <text evidence="1">Belongs to the isochorismatase family.</text>
</comment>
<evidence type="ECO:0000256" key="2">
    <source>
        <dbReference type="ARBA" id="ARBA00022801"/>
    </source>
</evidence>
<dbReference type="InterPro" id="IPR000868">
    <property type="entry name" value="Isochorismatase-like_dom"/>
</dbReference>
<comment type="caution">
    <text evidence="4">The sequence shown here is derived from an EMBL/GenBank/DDBJ whole genome shotgun (WGS) entry which is preliminary data.</text>
</comment>
<dbReference type="GeneID" id="19168718"/>
<dbReference type="PANTHER" id="PTHR43540">
    <property type="entry name" value="PEROXYUREIDOACRYLATE/UREIDOACRYLATE AMIDOHYDROLASE-RELATED"/>
    <property type="match status" value="1"/>
</dbReference>
<dbReference type="Gene3D" id="3.40.50.850">
    <property type="entry name" value="Isochorismatase-like"/>
    <property type="match status" value="1"/>
</dbReference>
<evidence type="ECO:0000313" key="4">
    <source>
        <dbReference type="EMBL" id="EXJ87639.1"/>
    </source>
</evidence>
<evidence type="ECO:0000256" key="1">
    <source>
        <dbReference type="ARBA" id="ARBA00006336"/>
    </source>
</evidence>
<dbReference type="PANTHER" id="PTHR43540:SF1">
    <property type="entry name" value="ISOCHORISMATASE HYDROLASE"/>
    <property type="match status" value="1"/>
</dbReference>
<keyword evidence="5" id="KW-1185">Reference proteome</keyword>
<dbReference type="Pfam" id="PF00857">
    <property type="entry name" value="Isochorismatase"/>
    <property type="match status" value="1"/>
</dbReference>
<dbReference type="InterPro" id="IPR036380">
    <property type="entry name" value="Isochorismatase-like_sf"/>
</dbReference>
<dbReference type="AlphaFoldDB" id="W9YZB9"/>
<dbReference type="eggNOG" id="ENOG502S3VK">
    <property type="taxonomic scope" value="Eukaryota"/>
</dbReference>
<dbReference type="CDD" id="cd00431">
    <property type="entry name" value="cysteine_hydrolases"/>
    <property type="match status" value="1"/>
</dbReference>
<dbReference type="HOGENOM" id="CLU_068979_8_2_1"/>
<dbReference type="Proteomes" id="UP000019478">
    <property type="component" value="Unassembled WGS sequence"/>
</dbReference>
<organism evidence="4 5">
    <name type="scientific">Capronia epimyces CBS 606.96</name>
    <dbReference type="NCBI Taxonomy" id="1182542"/>
    <lineage>
        <taxon>Eukaryota</taxon>
        <taxon>Fungi</taxon>
        <taxon>Dikarya</taxon>
        <taxon>Ascomycota</taxon>
        <taxon>Pezizomycotina</taxon>
        <taxon>Eurotiomycetes</taxon>
        <taxon>Chaetothyriomycetidae</taxon>
        <taxon>Chaetothyriales</taxon>
        <taxon>Herpotrichiellaceae</taxon>
        <taxon>Capronia</taxon>
    </lineage>
</organism>
<feature type="domain" description="Isochorismatase-like" evidence="3">
    <location>
        <begin position="4"/>
        <end position="169"/>
    </location>
</feature>
<sequence>MGNTALLVLDIQNGIVPALENLDPYLERLAQTIKSAREADIKIIYVTTGFRPGYPEISPRNLSFVRASKEGSFVEGSTSTQVHSAVAPLEGDIIITKHRVSAFHGTDLDITLRSLNIDALVITGMASSGAVLSTVRQAANMDCSLVVLEDLCTDVRPEFHGVLLQVFEKQAQLVSSFAWEAGLVKK</sequence>